<evidence type="ECO:0000256" key="2">
    <source>
        <dbReference type="ARBA" id="ARBA00006843"/>
    </source>
</evidence>
<evidence type="ECO:0000256" key="6">
    <source>
        <dbReference type="SAM" id="Phobius"/>
    </source>
</evidence>
<feature type="non-terminal residue" evidence="8">
    <location>
        <position position="89"/>
    </location>
</feature>
<organism evidence="8 9">
    <name type="scientific">Heterocephalus glaber</name>
    <name type="common">Naked mole rat</name>
    <dbReference type="NCBI Taxonomy" id="10181"/>
    <lineage>
        <taxon>Eukaryota</taxon>
        <taxon>Metazoa</taxon>
        <taxon>Chordata</taxon>
        <taxon>Craniata</taxon>
        <taxon>Vertebrata</taxon>
        <taxon>Euteleostomi</taxon>
        <taxon>Mammalia</taxon>
        <taxon>Eutheria</taxon>
        <taxon>Euarchontoglires</taxon>
        <taxon>Glires</taxon>
        <taxon>Rodentia</taxon>
        <taxon>Hystricomorpha</taxon>
        <taxon>Bathyergidae</taxon>
        <taxon>Heterocephalus</taxon>
    </lineage>
</organism>
<feature type="transmembrane region" description="Helical" evidence="6">
    <location>
        <begin position="69"/>
        <end position="88"/>
    </location>
</feature>
<keyword evidence="4 6" id="KW-1133">Transmembrane helix</keyword>
<gene>
    <name evidence="7" type="ORF">GW7_18363</name>
    <name evidence="8" type="ORF">GW7_18364</name>
</gene>
<feature type="transmembrane region" description="Helical" evidence="6">
    <location>
        <begin position="20"/>
        <end position="48"/>
    </location>
</feature>
<dbReference type="PANTHER" id="PTHR14768:SF5">
    <property type="entry name" value="TRANSMEMBRANE PROTEIN PMIS2"/>
    <property type="match status" value="1"/>
</dbReference>
<accession>G5BXI1</accession>
<comment type="subcellular location">
    <subcellularLocation>
        <location evidence="1">Membrane</location>
    </subcellularLocation>
</comment>
<dbReference type="InParanoid" id="G5BXI1"/>
<keyword evidence="3 6" id="KW-0812">Transmembrane</keyword>
<reference evidence="8 9" key="1">
    <citation type="journal article" date="2011" name="Nature">
        <title>Genome sequencing reveals insights into physiology and longevity of the naked mole rat.</title>
        <authorList>
            <person name="Kim E.B."/>
            <person name="Fang X."/>
            <person name="Fushan A.A."/>
            <person name="Huang Z."/>
            <person name="Lobanov A.V."/>
            <person name="Han L."/>
            <person name="Marino S.M."/>
            <person name="Sun X."/>
            <person name="Turanov A.A."/>
            <person name="Yang P."/>
            <person name="Yim S.H."/>
            <person name="Zhao X."/>
            <person name="Kasaikina M.V."/>
            <person name="Stoletzki N."/>
            <person name="Peng C."/>
            <person name="Polak P."/>
            <person name="Xiong Z."/>
            <person name="Kiezun A."/>
            <person name="Zhu Y."/>
            <person name="Chen Y."/>
            <person name="Kryukov G.V."/>
            <person name="Zhang Q."/>
            <person name="Peshkin L."/>
            <person name="Yang L."/>
            <person name="Bronson R.T."/>
            <person name="Buffenstein R."/>
            <person name="Wang B."/>
            <person name="Han C."/>
            <person name="Li Q."/>
            <person name="Chen L."/>
            <person name="Zhao W."/>
            <person name="Sunyaev S.R."/>
            <person name="Park T.J."/>
            <person name="Zhang G."/>
            <person name="Wang J."/>
            <person name="Gladyshev V.N."/>
        </authorList>
    </citation>
    <scope>NUCLEOTIDE SEQUENCE [LARGE SCALE GENOMIC DNA]</scope>
</reference>
<keyword evidence="5 6" id="KW-0472">Membrane</keyword>
<dbReference type="Proteomes" id="UP000006813">
    <property type="component" value="Unassembled WGS sequence"/>
</dbReference>
<sequence>QGAPPDPDRSPKQTPEELAFYAPNYLCLTLLAIVFCPPLGLISVYFCYKTSVANWNSNWEEAYTNSGRTGCVDVFAILIGLGLLYGYIL</sequence>
<evidence type="ECO:0000313" key="7">
    <source>
        <dbReference type="EMBL" id="EHB13991.1"/>
    </source>
</evidence>
<evidence type="ECO:0000256" key="3">
    <source>
        <dbReference type="ARBA" id="ARBA00022692"/>
    </source>
</evidence>
<dbReference type="InterPro" id="IPR007593">
    <property type="entry name" value="CD225/Dispanin_fam"/>
</dbReference>
<proteinExistence type="inferred from homology"/>
<dbReference type="AlphaFoldDB" id="G5BXI1"/>
<dbReference type="FunCoup" id="G5BXI1">
    <property type="interactions" value="2"/>
</dbReference>
<evidence type="ECO:0008006" key="10">
    <source>
        <dbReference type="Google" id="ProtNLM"/>
    </source>
</evidence>
<name>G5BXI1_HETGA</name>
<evidence type="ECO:0000313" key="9">
    <source>
        <dbReference type="Proteomes" id="UP000006813"/>
    </source>
</evidence>
<evidence type="ECO:0000256" key="1">
    <source>
        <dbReference type="ARBA" id="ARBA00004370"/>
    </source>
</evidence>
<dbReference type="EMBL" id="JH172334">
    <property type="protein sequence ID" value="EHB13991.1"/>
    <property type="molecule type" value="Genomic_DNA"/>
</dbReference>
<evidence type="ECO:0000256" key="5">
    <source>
        <dbReference type="ARBA" id="ARBA00023136"/>
    </source>
</evidence>
<evidence type="ECO:0000256" key="4">
    <source>
        <dbReference type="ARBA" id="ARBA00022989"/>
    </source>
</evidence>
<protein>
    <recommendedName>
        <fullName evidence="10">PMIS2 transmembrane protein</fullName>
    </recommendedName>
</protein>
<dbReference type="EMBL" id="JH172334">
    <property type="protein sequence ID" value="EHB13992.1"/>
    <property type="molecule type" value="Genomic_DNA"/>
</dbReference>
<evidence type="ECO:0000313" key="8">
    <source>
        <dbReference type="EMBL" id="EHB13992.1"/>
    </source>
</evidence>
<comment type="similarity">
    <text evidence="2">Belongs to the CD225/Dispanin family.</text>
</comment>
<dbReference type="PANTHER" id="PTHR14768">
    <property type="entry name" value="UPF0338 PROTEIN"/>
    <property type="match status" value="1"/>
</dbReference>
<feature type="non-terminal residue" evidence="8">
    <location>
        <position position="1"/>
    </location>
</feature>
<dbReference type="Pfam" id="PF04505">
    <property type="entry name" value="CD225"/>
    <property type="match status" value="1"/>
</dbReference>
<dbReference type="GO" id="GO:0016020">
    <property type="term" value="C:membrane"/>
    <property type="evidence" value="ECO:0007669"/>
    <property type="project" value="UniProtKB-SubCell"/>
</dbReference>